<gene>
    <name evidence="1" type="primary">AlNc14C378G11194</name>
    <name evidence="1" type="ORF">ALNC14_126310</name>
</gene>
<dbReference type="HOGENOM" id="CLU_2727508_0_0_1"/>
<protein>
    <submittedName>
        <fullName evidence="1">AlNc14C378G11194 protein</fullName>
    </submittedName>
</protein>
<dbReference type="AlphaFoldDB" id="F0WYD4"/>
<dbReference type="EMBL" id="FR824422">
    <property type="protein sequence ID" value="CCA26487.1"/>
    <property type="molecule type" value="Genomic_DNA"/>
</dbReference>
<accession>F0WYD4</accession>
<proteinExistence type="predicted"/>
<name>F0WYD4_9STRA</name>
<reference evidence="1" key="1">
    <citation type="journal article" date="2011" name="PLoS Biol.">
        <title>Gene gain and loss during evolution of obligate parasitism in the white rust pathogen of Arabidopsis thaliana.</title>
        <authorList>
            <person name="Kemen E."/>
            <person name="Gardiner A."/>
            <person name="Schultz-Larsen T."/>
            <person name="Kemen A.C."/>
            <person name="Balmuth A.L."/>
            <person name="Robert-Seilaniantz A."/>
            <person name="Bailey K."/>
            <person name="Holub E."/>
            <person name="Studholme D.J."/>
            <person name="Maclean D."/>
            <person name="Jones J.D."/>
        </authorList>
    </citation>
    <scope>NUCLEOTIDE SEQUENCE</scope>
</reference>
<evidence type="ECO:0000313" key="1">
    <source>
        <dbReference type="EMBL" id="CCA26487.1"/>
    </source>
</evidence>
<sequence length="72" mass="7812">MLVGSGGQSNCDRVKLVGATFFADAIIPEGIERGSSFDWGSFLSSNSDTHVRWVRITSNLCTESMFPHASTE</sequence>
<organism evidence="1">
    <name type="scientific">Albugo laibachii Nc14</name>
    <dbReference type="NCBI Taxonomy" id="890382"/>
    <lineage>
        <taxon>Eukaryota</taxon>
        <taxon>Sar</taxon>
        <taxon>Stramenopiles</taxon>
        <taxon>Oomycota</taxon>
        <taxon>Peronosporomycetes</taxon>
        <taxon>Albuginales</taxon>
        <taxon>Albuginaceae</taxon>
        <taxon>Albugo</taxon>
    </lineage>
</organism>
<reference evidence="1" key="2">
    <citation type="submission" date="2011-02" db="EMBL/GenBank/DDBJ databases">
        <authorList>
            <person name="MacLean D."/>
        </authorList>
    </citation>
    <scope>NUCLEOTIDE SEQUENCE</scope>
</reference>